<keyword evidence="5" id="KW-1185">Reference proteome</keyword>
<feature type="compositionally biased region" description="Low complexity" evidence="1">
    <location>
        <begin position="30"/>
        <end position="67"/>
    </location>
</feature>
<dbReference type="STRING" id="314278.NB231_15023"/>
<dbReference type="Gene3D" id="3.40.250.10">
    <property type="entry name" value="Rhodanese-like domain"/>
    <property type="match status" value="1"/>
</dbReference>
<evidence type="ECO:0000313" key="4">
    <source>
        <dbReference type="EMBL" id="EAR23143.1"/>
    </source>
</evidence>
<dbReference type="OrthoDB" id="176845at2"/>
<organism evidence="4 5">
    <name type="scientific">Nitrococcus mobilis Nb-231</name>
    <dbReference type="NCBI Taxonomy" id="314278"/>
    <lineage>
        <taxon>Bacteria</taxon>
        <taxon>Pseudomonadati</taxon>
        <taxon>Pseudomonadota</taxon>
        <taxon>Gammaproteobacteria</taxon>
        <taxon>Chromatiales</taxon>
        <taxon>Ectothiorhodospiraceae</taxon>
        <taxon>Nitrococcus</taxon>
    </lineage>
</organism>
<dbReference type="InterPro" id="IPR001763">
    <property type="entry name" value="Rhodanese-like_dom"/>
</dbReference>
<evidence type="ECO:0000259" key="3">
    <source>
        <dbReference type="PROSITE" id="PS50206"/>
    </source>
</evidence>
<dbReference type="eggNOG" id="COG0607">
    <property type="taxonomic scope" value="Bacteria"/>
</dbReference>
<dbReference type="Pfam" id="PF00581">
    <property type="entry name" value="Rhodanese"/>
    <property type="match status" value="1"/>
</dbReference>
<dbReference type="CDD" id="cd00158">
    <property type="entry name" value="RHOD"/>
    <property type="match status" value="1"/>
</dbReference>
<evidence type="ECO:0000313" key="5">
    <source>
        <dbReference type="Proteomes" id="UP000003374"/>
    </source>
</evidence>
<accession>A4BLF5</accession>
<dbReference type="AlphaFoldDB" id="A4BLF5"/>
<feature type="domain" description="Rhodanese" evidence="3">
    <location>
        <begin position="168"/>
        <end position="233"/>
    </location>
</feature>
<sequence>MIRAVMIWAAVLFWTVVGLTAAAQAQNSFGQAPQPQQQNQQKQGYQAPQQNNSRQGYPQQGQQGFGQPNAMEPQQQGGRGPLDQLAAMERRDFGVPPTARLHAGPMHGPTPASIPGGQLITTKGLVELLRGRQMPVLVLDVLGGQDMIPGAQFAVPAHQAGSFNDQVQQQFGQFLQGATGGNKEYPLVLYCLSPQCWMSYNAALRAINLGYTNVLWYRGGIESWRQSGQPTQPVPQPGYQ</sequence>
<dbReference type="SUPFAM" id="SSF52821">
    <property type="entry name" value="Rhodanese/Cell cycle control phosphatase"/>
    <property type="match status" value="1"/>
</dbReference>
<evidence type="ECO:0000256" key="1">
    <source>
        <dbReference type="SAM" id="MobiDB-lite"/>
    </source>
</evidence>
<dbReference type="RefSeq" id="WP_005004111.1">
    <property type="nucleotide sequence ID" value="NZ_CH672427.1"/>
</dbReference>
<evidence type="ECO:0000256" key="2">
    <source>
        <dbReference type="SAM" id="SignalP"/>
    </source>
</evidence>
<gene>
    <name evidence="4" type="ORF">NB231_15023</name>
</gene>
<protein>
    <recommendedName>
        <fullName evidence="3">Rhodanese domain-containing protein</fullName>
    </recommendedName>
</protein>
<dbReference type="PROSITE" id="PS50206">
    <property type="entry name" value="RHODANESE_3"/>
    <property type="match status" value="1"/>
</dbReference>
<dbReference type="EMBL" id="AAOF01000001">
    <property type="protein sequence ID" value="EAR23143.1"/>
    <property type="molecule type" value="Genomic_DNA"/>
</dbReference>
<reference evidence="4 5" key="1">
    <citation type="submission" date="2006-02" db="EMBL/GenBank/DDBJ databases">
        <authorList>
            <person name="Waterbury J."/>
            <person name="Ferriera S."/>
            <person name="Johnson J."/>
            <person name="Kravitz S."/>
            <person name="Halpern A."/>
            <person name="Remington K."/>
            <person name="Beeson K."/>
            <person name="Tran B."/>
            <person name="Rogers Y.-H."/>
            <person name="Friedman R."/>
            <person name="Venter J.C."/>
        </authorList>
    </citation>
    <scope>NUCLEOTIDE SEQUENCE [LARGE SCALE GENOMIC DNA]</scope>
    <source>
        <strain evidence="4 5">Nb-231</strain>
    </source>
</reference>
<name>A4BLF5_9GAMM</name>
<dbReference type="Proteomes" id="UP000003374">
    <property type="component" value="Unassembled WGS sequence"/>
</dbReference>
<dbReference type="HOGENOM" id="CLU_1155469_0_0_6"/>
<feature type="region of interest" description="Disordered" evidence="1">
    <location>
        <begin position="30"/>
        <end position="81"/>
    </location>
</feature>
<proteinExistence type="predicted"/>
<keyword evidence="2" id="KW-0732">Signal</keyword>
<dbReference type="InterPro" id="IPR036873">
    <property type="entry name" value="Rhodanese-like_dom_sf"/>
</dbReference>
<comment type="caution">
    <text evidence="4">The sequence shown here is derived from an EMBL/GenBank/DDBJ whole genome shotgun (WGS) entry which is preliminary data.</text>
</comment>
<feature type="signal peptide" evidence="2">
    <location>
        <begin position="1"/>
        <end position="25"/>
    </location>
</feature>
<feature type="chain" id="PRO_5002666629" description="Rhodanese domain-containing protein" evidence="2">
    <location>
        <begin position="26"/>
        <end position="240"/>
    </location>
</feature>